<evidence type="ECO:0008006" key="3">
    <source>
        <dbReference type="Google" id="ProtNLM"/>
    </source>
</evidence>
<organism evidence="1 2">
    <name type="scientific">Carboxylicivirga mesophila</name>
    <dbReference type="NCBI Taxonomy" id="1166478"/>
    <lineage>
        <taxon>Bacteria</taxon>
        <taxon>Pseudomonadati</taxon>
        <taxon>Bacteroidota</taxon>
        <taxon>Bacteroidia</taxon>
        <taxon>Marinilabiliales</taxon>
        <taxon>Marinilabiliaceae</taxon>
        <taxon>Carboxylicivirga</taxon>
    </lineage>
</organism>
<dbReference type="SUPFAM" id="SSF48371">
    <property type="entry name" value="ARM repeat"/>
    <property type="match status" value="1"/>
</dbReference>
<dbReference type="Gene3D" id="1.25.40.290">
    <property type="entry name" value="ARM repeat domains"/>
    <property type="match status" value="1"/>
</dbReference>
<evidence type="ECO:0000313" key="1">
    <source>
        <dbReference type="EMBL" id="MBS2212791.1"/>
    </source>
</evidence>
<sequence>MADLFKNLYSQNFFEALTDALQNVLKRFNRQQFLQEIYDTEWEELELKQRMHHITTILTNYLSSNYPKSIEQIEQVITWLQQNRVEDKVKYPDLVFMIFPHYIELTGLHDFNTSIRAFESITPFSTCELAVRPFIIKYEDKMMNVIQKWTAHPNEHVRRLASEGCRPRLPWGMALRRFKHDPTPVIPVLEALKKDDSAYVRKSVANNLNDISMDNPQVTIDIAHMWKGLSMNTDWIVKHACRTLLKAGNREVLELFGFGVPEHMEVRNFSILNDRISVGDDLEFSFKLYNHSNESILVRLEYAIYFLKQKGHHTRKVFKISEKNYAPGSCTVINRRQSFKLVSSRKYHSGEHYVSLIINGSEFEEAAFTLQT</sequence>
<comment type="caution">
    <text evidence="1">The sequence shown here is derived from an EMBL/GenBank/DDBJ whole genome shotgun (WGS) entry which is preliminary data.</text>
</comment>
<keyword evidence="2" id="KW-1185">Reference proteome</keyword>
<evidence type="ECO:0000313" key="2">
    <source>
        <dbReference type="Proteomes" id="UP000721861"/>
    </source>
</evidence>
<gene>
    <name evidence="1" type="ORF">KEM09_15330</name>
</gene>
<dbReference type="RefSeq" id="WP_212229607.1">
    <property type="nucleotide sequence ID" value="NZ_JAGUCN010000018.1"/>
</dbReference>
<dbReference type="EMBL" id="JAGUCN010000018">
    <property type="protein sequence ID" value="MBS2212791.1"/>
    <property type="molecule type" value="Genomic_DNA"/>
</dbReference>
<dbReference type="InterPro" id="IPR016024">
    <property type="entry name" value="ARM-type_fold"/>
</dbReference>
<proteinExistence type="predicted"/>
<accession>A0ABS5KE37</accession>
<protein>
    <recommendedName>
        <fullName evidence="3">DNA alkylation repair protein</fullName>
    </recommendedName>
</protein>
<reference evidence="1 2" key="1">
    <citation type="journal article" date="2014" name="Int. J. Syst. Evol. Microbiol.">
        <title>Carboxylicivirga gen. nov. in the family Marinilabiliaceae with two novel species, Carboxylicivirga mesophila sp. nov. and Carboxylicivirga taeanensis sp. nov., and reclassification of Cytophaga fermentans as Saccharicrinis fermentans gen. nov., comb. nov.</title>
        <authorList>
            <person name="Yang S.H."/>
            <person name="Seo H.S."/>
            <person name="Woo J.H."/>
            <person name="Oh H.M."/>
            <person name="Jang H."/>
            <person name="Lee J.H."/>
            <person name="Kim S.J."/>
            <person name="Kwon K.K."/>
        </authorList>
    </citation>
    <scope>NUCLEOTIDE SEQUENCE [LARGE SCALE GENOMIC DNA]</scope>
    <source>
        <strain evidence="1 2">JCM 18290</strain>
    </source>
</reference>
<name>A0ABS5KE37_9BACT</name>
<dbReference type="Proteomes" id="UP000721861">
    <property type="component" value="Unassembled WGS sequence"/>
</dbReference>